<protein>
    <submittedName>
        <fullName evidence="4">Prepilin-type N-terminal cleavage/methylation domain-containing protein</fullName>
    </submittedName>
</protein>
<reference evidence="5" key="1">
    <citation type="journal article" date="2019" name="Int. J. Syst. Evol. Microbiol.">
        <title>The Global Catalogue of Microorganisms (GCM) 10K type strain sequencing project: providing services to taxonomists for standard genome sequencing and annotation.</title>
        <authorList>
            <consortium name="The Broad Institute Genomics Platform"/>
            <consortium name="The Broad Institute Genome Sequencing Center for Infectious Disease"/>
            <person name="Wu L."/>
            <person name="Ma J."/>
        </authorList>
    </citation>
    <scope>NUCLEOTIDE SEQUENCE [LARGE SCALE GENOMIC DNA]</scope>
    <source>
        <strain evidence="5">KCTC 33676</strain>
    </source>
</reference>
<evidence type="ECO:0000313" key="5">
    <source>
        <dbReference type="Proteomes" id="UP001597497"/>
    </source>
</evidence>
<keyword evidence="3" id="KW-0472">Membrane</keyword>
<sequence>MVEVVKSKRKWKRIRLHQNEKGMSLVEVLSAMLILAMIVAILYTFLLMGITVYKKVSTETTLRNQANIIFGQILDEMKDGVYAQAVPDKEKSSEISTKEMVIVKPHIVMSGTEQLDTDYVKETKVEIVEVSSDPLMYKVQIQDGNNIKEFQLTDNKRISNASITYINAHQIELMLEFTGEPGNMTRSLEKSQITMKQQIPLFRLE</sequence>
<comment type="subcellular location">
    <subcellularLocation>
        <location evidence="1">Cell surface</location>
    </subcellularLocation>
</comment>
<accession>A0ABW5RCX4</accession>
<feature type="transmembrane region" description="Helical" evidence="3">
    <location>
        <begin position="28"/>
        <end position="53"/>
    </location>
</feature>
<dbReference type="EMBL" id="JBHUMM010000042">
    <property type="protein sequence ID" value="MFD2672551.1"/>
    <property type="molecule type" value="Genomic_DNA"/>
</dbReference>
<dbReference type="InterPro" id="IPR012902">
    <property type="entry name" value="N_methyl_site"/>
</dbReference>
<dbReference type="NCBIfam" id="TIGR02532">
    <property type="entry name" value="IV_pilin_GFxxxE"/>
    <property type="match status" value="1"/>
</dbReference>
<evidence type="ECO:0000313" key="4">
    <source>
        <dbReference type="EMBL" id="MFD2672551.1"/>
    </source>
</evidence>
<keyword evidence="5" id="KW-1185">Reference proteome</keyword>
<name>A0ABW5RCX4_9BACL</name>
<evidence type="ECO:0000256" key="2">
    <source>
        <dbReference type="ARBA" id="ARBA00023287"/>
    </source>
</evidence>
<comment type="caution">
    <text evidence="4">The sequence shown here is derived from an EMBL/GenBank/DDBJ whole genome shotgun (WGS) entry which is preliminary data.</text>
</comment>
<keyword evidence="3" id="KW-0812">Transmembrane</keyword>
<evidence type="ECO:0000256" key="1">
    <source>
        <dbReference type="ARBA" id="ARBA00004241"/>
    </source>
</evidence>
<dbReference type="PROSITE" id="PS00409">
    <property type="entry name" value="PROKAR_NTER_METHYL"/>
    <property type="match status" value="1"/>
</dbReference>
<evidence type="ECO:0000256" key="3">
    <source>
        <dbReference type="SAM" id="Phobius"/>
    </source>
</evidence>
<dbReference type="Pfam" id="PF07963">
    <property type="entry name" value="N_methyl"/>
    <property type="match status" value="1"/>
</dbReference>
<dbReference type="Proteomes" id="UP001597497">
    <property type="component" value="Unassembled WGS sequence"/>
</dbReference>
<dbReference type="RefSeq" id="WP_379930115.1">
    <property type="nucleotide sequence ID" value="NZ_JBHUMM010000042.1"/>
</dbReference>
<gene>
    <name evidence="4" type="ORF">ACFSUC_13365</name>
</gene>
<keyword evidence="3" id="KW-1133">Transmembrane helix</keyword>
<organism evidence="4 5">
    <name type="scientific">Marinicrinis sediminis</name>
    <dbReference type="NCBI Taxonomy" id="1652465"/>
    <lineage>
        <taxon>Bacteria</taxon>
        <taxon>Bacillati</taxon>
        <taxon>Bacillota</taxon>
        <taxon>Bacilli</taxon>
        <taxon>Bacillales</taxon>
        <taxon>Paenibacillaceae</taxon>
    </lineage>
</organism>
<proteinExistence type="predicted"/>
<keyword evidence="2" id="KW-0178">Competence</keyword>